<gene>
    <name evidence="3" type="ORF">B4O97_14895</name>
</gene>
<dbReference type="GO" id="GO:0016757">
    <property type="term" value="F:glycosyltransferase activity"/>
    <property type="evidence" value="ECO:0007669"/>
    <property type="project" value="InterPro"/>
</dbReference>
<accession>A0A1Y1RUZ6</accession>
<dbReference type="InterPro" id="IPR050194">
    <property type="entry name" value="Glycosyltransferase_grp1"/>
</dbReference>
<dbReference type="SUPFAM" id="SSF89550">
    <property type="entry name" value="PHP domain-like"/>
    <property type="match status" value="1"/>
</dbReference>
<protein>
    <recommendedName>
        <fullName evidence="5">Glycosyl transferase family 1</fullName>
    </recommendedName>
</protein>
<dbReference type="PANTHER" id="PTHR45947:SF3">
    <property type="entry name" value="SULFOQUINOVOSYL TRANSFERASE SQD2"/>
    <property type="match status" value="1"/>
</dbReference>
<dbReference type="RefSeq" id="WP_083052012.1">
    <property type="nucleotide sequence ID" value="NZ_MWQY01000018.1"/>
</dbReference>
<evidence type="ECO:0000313" key="3">
    <source>
        <dbReference type="EMBL" id="ORC32938.1"/>
    </source>
</evidence>
<evidence type="ECO:0000259" key="1">
    <source>
        <dbReference type="Pfam" id="PF00534"/>
    </source>
</evidence>
<proteinExistence type="predicted"/>
<dbReference type="STRING" id="1963862.B4O97_14895"/>
<dbReference type="Gene3D" id="3.20.20.140">
    <property type="entry name" value="Metal-dependent hydrolases"/>
    <property type="match status" value="1"/>
</dbReference>
<feature type="domain" description="Glycosyl transferase family 1" evidence="1">
    <location>
        <begin position="613"/>
        <end position="767"/>
    </location>
</feature>
<organism evidence="3 4">
    <name type="scientific">Marispirochaeta aestuarii</name>
    <dbReference type="NCBI Taxonomy" id="1963862"/>
    <lineage>
        <taxon>Bacteria</taxon>
        <taxon>Pseudomonadati</taxon>
        <taxon>Spirochaetota</taxon>
        <taxon>Spirochaetia</taxon>
        <taxon>Spirochaetales</taxon>
        <taxon>Spirochaetaceae</taxon>
        <taxon>Marispirochaeta</taxon>
    </lineage>
</organism>
<dbReference type="PANTHER" id="PTHR45947">
    <property type="entry name" value="SULFOQUINOVOSYL TRANSFERASE SQD2"/>
    <property type="match status" value="1"/>
</dbReference>
<dbReference type="InterPro" id="IPR016195">
    <property type="entry name" value="Pol/histidinol_Pase-like"/>
</dbReference>
<reference evidence="3 4" key="1">
    <citation type="submission" date="2017-03" db="EMBL/GenBank/DDBJ databases">
        <title>Draft Genome sequence of Marispirochaeta sp. strain JC444.</title>
        <authorList>
            <person name="Shivani Y."/>
            <person name="Subhash Y."/>
            <person name="Sasikala C."/>
            <person name="Ramana C."/>
        </authorList>
    </citation>
    <scope>NUCLEOTIDE SEQUENCE [LARGE SCALE GENOMIC DNA]</scope>
    <source>
        <strain evidence="3 4">JC444</strain>
    </source>
</reference>
<dbReference type="Pfam" id="PF13439">
    <property type="entry name" value="Glyco_transf_4"/>
    <property type="match status" value="1"/>
</dbReference>
<evidence type="ECO:0008006" key="5">
    <source>
        <dbReference type="Google" id="ProtNLM"/>
    </source>
</evidence>
<comment type="caution">
    <text evidence="3">The sequence shown here is derived from an EMBL/GenBank/DDBJ whole genome shotgun (WGS) entry which is preliminary data.</text>
</comment>
<dbReference type="Proteomes" id="UP000192343">
    <property type="component" value="Unassembled WGS sequence"/>
</dbReference>
<dbReference type="EMBL" id="MWQY01000018">
    <property type="protein sequence ID" value="ORC32938.1"/>
    <property type="molecule type" value="Genomic_DNA"/>
</dbReference>
<dbReference type="InterPro" id="IPR001296">
    <property type="entry name" value="Glyco_trans_1"/>
</dbReference>
<evidence type="ECO:0000313" key="4">
    <source>
        <dbReference type="Proteomes" id="UP000192343"/>
    </source>
</evidence>
<dbReference type="AlphaFoldDB" id="A0A1Y1RUZ6"/>
<sequence>MAKVDLHVHSKYSDHPSEWFLQRLGTSESYTEPEYIYTTAKQRGMNLVTISDHNSIQGALELKKQHPEDCFVSVESTAYFPEDGCKIHILLFDITEEQFEHIEALRKDIYLLRDYIKEENIAYSVAHATYSVNGAVTAEHLEKLILLFDVFETINGGRNERNNNEWTRYLSSLTREDIEGLQQRHRIEPMSVTPWIKGFTAGSDDHAGIFIGKTWTSSEASTVEEFIHSIRTRKTAAHGRHHNFHSMTFMIYKIAFDFFRIRHNGSVPGPVSLVLDGLFNEKELNLKRAFALKRIQKKKKKSANQRILVDLIEQVRSVNYHEIDARLDIVYEKASELLDAIIKDFIDSFGKHLRKGNFDKLMRNFSSLLPALFLTVPFISTFTHMFNNRKLVNEMFLRLGKEPPRKEKKILWFTDTLTELNGVAITVQEIGWIAHTMKKEIRIAAAVGSENLGELPPNLMNIPIVGSLPLPHYEKLNLKVPSLLATLKLINDYDPDEIYISTPMTIGLTGLAAARLLNIPAVAIHHTDGTMQVRKIVDDITITNYVESYMKWFHSACDKTLVNTREYAEILKKRGYRMPEVGLFHRGVDTNLFKPHAGARRVLGEKYGIRKGINLLYAGRISRDKSVDIVVDCFLHLKEEFPELNLIIAGEGPYTDEMLRRVQREERVHFLGRVDHDLMPIVYAASDLFLFPSVTDTFGRVVAEAQSCGVPTIVSNAGGPQEIIADERTGWIVRTQSGEDWITATRKLLQNLKENPEEYNRMGLEARSHIIEEYSMQHFITGLFRKHPRESKLAESA</sequence>
<dbReference type="InterPro" id="IPR028098">
    <property type="entry name" value="Glyco_trans_4-like_N"/>
</dbReference>
<dbReference type="Gene3D" id="3.40.50.2000">
    <property type="entry name" value="Glycogen Phosphorylase B"/>
    <property type="match status" value="2"/>
</dbReference>
<dbReference type="SUPFAM" id="SSF53756">
    <property type="entry name" value="UDP-Glycosyltransferase/glycogen phosphorylase"/>
    <property type="match status" value="1"/>
</dbReference>
<dbReference type="OrthoDB" id="9802525at2"/>
<keyword evidence="4" id="KW-1185">Reference proteome</keyword>
<feature type="domain" description="Glycosyltransferase subfamily 4-like N-terminal" evidence="2">
    <location>
        <begin position="422"/>
        <end position="591"/>
    </location>
</feature>
<evidence type="ECO:0000259" key="2">
    <source>
        <dbReference type="Pfam" id="PF13439"/>
    </source>
</evidence>
<dbReference type="Pfam" id="PF00534">
    <property type="entry name" value="Glycos_transf_1"/>
    <property type="match status" value="1"/>
</dbReference>
<name>A0A1Y1RUZ6_9SPIO</name>